<dbReference type="InParanoid" id="A5E2D6"/>
<evidence type="ECO:0000256" key="7">
    <source>
        <dbReference type="ARBA" id="ARBA00023242"/>
    </source>
</evidence>
<feature type="region of interest" description="Disordered" evidence="8">
    <location>
        <begin position="64"/>
        <end position="83"/>
    </location>
</feature>
<comment type="function">
    <text evidence="1">May be involved in a process influencing telomere capping.</text>
</comment>
<feature type="region of interest" description="Disordered" evidence="8">
    <location>
        <begin position="155"/>
        <end position="202"/>
    </location>
</feature>
<organism evidence="10 11">
    <name type="scientific">Lodderomyces elongisporus (strain ATCC 11503 / CBS 2605 / JCM 1781 / NBRC 1676 / NRRL YB-4239)</name>
    <name type="common">Yeast</name>
    <name type="synonym">Saccharomyces elongisporus</name>
    <dbReference type="NCBI Taxonomy" id="379508"/>
    <lineage>
        <taxon>Eukaryota</taxon>
        <taxon>Fungi</taxon>
        <taxon>Dikarya</taxon>
        <taxon>Ascomycota</taxon>
        <taxon>Saccharomycotina</taxon>
        <taxon>Pichiomycetes</taxon>
        <taxon>Debaryomycetaceae</taxon>
        <taxon>Candida/Lodderomyces clade</taxon>
        <taxon>Lodderomyces</taxon>
    </lineage>
</organism>
<keyword evidence="11" id="KW-1185">Reference proteome</keyword>
<dbReference type="Proteomes" id="UP000001996">
    <property type="component" value="Unassembled WGS sequence"/>
</dbReference>
<feature type="region of interest" description="Disordered" evidence="8">
    <location>
        <begin position="400"/>
        <end position="426"/>
    </location>
</feature>
<evidence type="ECO:0000259" key="9">
    <source>
        <dbReference type="SMART" id="SM01312"/>
    </source>
</evidence>
<feature type="region of interest" description="Disordered" evidence="8">
    <location>
        <begin position="91"/>
        <end position="113"/>
    </location>
</feature>
<dbReference type="InterPro" id="IPR028094">
    <property type="entry name" value="RTC4_C"/>
</dbReference>
<dbReference type="PANTHER" id="PTHR41391">
    <property type="entry name" value="RESTRICTION OF TELOMERE CAPPING PROTEIN 4"/>
    <property type="match status" value="1"/>
</dbReference>
<evidence type="ECO:0000256" key="6">
    <source>
        <dbReference type="ARBA" id="ARBA00022490"/>
    </source>
</evidence>
<evidence type="ECO:0000256" key="8">
    <source>
        <dbReference type="SAM" id="MobiDB-lite"/>
    </source>
</evidence>
<dbReference type="VEuPathDB" id="FungiDB:LELG_03773"/>
<feature type="compositionally biased region" description="Basic and acidic residues" evidence="8">
    <location>
        <begin position="178"/>
        <end position="202"/>
    </location>
</feature>
<evidence type="ECO:0000313" key="10">
    <source>
        <dbReference type="EMBL" id="EDK45594.1"/>
    </source>
</evidence>
<keyword evidence="6" id="KW-0963">Cytoplasm</keyword>
<dbReference type="GeneID" id="5231807"/>
<evidence type="ECO:0000256" key="1">
    <source>
        <dbReference type="ARBA" id="ARBA00002738"/>
    </source>
</evidence>
<comment type="subcellular location">
    <subcellularLocation>
        <location evidence="3">Cytoplasm</location>
    </subcellularLocation>
    <subcellularLocation>
        <location evidence="2">Nucleus</location>
    </subcellularLocation>
</comment>
<dbReference type="STRING" id="379508.A5E2D6"/>
<name>A5E2D6_LODEL</name>
<proteinExistence type="inferred from homology"/>
<feature type="region of interest" description="Disordered" evidence="8">
    <location>
        <begin position="1"/>
        <end position="43"/>
    </location>
</feature>
<dbReference type="SMART" id="SM01312">
    <property type="entry name" value="RTC4"/>
    <property type="match status" value="1"/>
</dbReference>
<feature type="domain" description="Restriction of telomere capping protein 4 C-terminal" evidence="9">
    <location>
        <begin position="263"/>
        <end position="387"/>
    </location>
</feature>
<dbReference type="HOGENOM" id="CLU_056041_0_0_1"/>
<evidence type="ECO:0000256" key="2">
    <source>
        <dbReference type="ARBA" id="ARBA00004123"/>
    </source>
</evidence>
<gene>
    <name evidence="10" type="ORF">LELG_03773</name>
</gene>
<dbReference type="GO" id="GO:0005737">
    <property type="term" value="C:cytoplasm"/>
    <property type="evidence" value="ECO:0007669"/>
    <property type="project" value="UniProtKB-SubCell"/>
</dbReference>
<sequence length="426" mass="48267">MSSKYLSLSYHSGANPSSLRASSPVKSPKSVESRLVPPKQEQNIIIDYSPKQSNSKTPHIYLRKPKKSKKPKSSIAIHHGDGKYKELNLAPRNKQLPDTLLGGSRSKEYPSSFEVDQSIDADEQLGIIDLGKIMLSPIKGHDLLKDVKLDGLLEVSDDDDDSGGGGGDHDGDDDEQFNGDRRNPARNDTEDKDKTISRPKRKEFGKNTKLSNLVVDFHTIEFGDEYQIREKYRKLGLLIPKPITSRKELIDRANEHLKVIPKILAGKVSPSIYYEMAKNQCRKSLHEIMSASDIRRIDWKAFYSGYYGHERQSIIGSYIENVCYEDLVRCAKYNKTVTYWSISQFATQVLANEIIIRMIRDDMHYSFKEAEAFCQKSVDYGVIIADEVPIMDDLSKSNKSLKKSSNNIPDSLLDKTVNSNKRTKLE</sequence>
<dbReference type="KEGG" id="lel:PVL30_004598"/>
<dbReference type="PANTHER" id="PTHR41391:SF1">
    <property type="entry name" value="RESTRICTION OF TELOMERE CAPPING PROTEIN 4"/>
    <property type="match status" value="1"/>
</dbReference>
<evidence type="ECO:0000256" key="4">
    <source>
        <dbReference type="ARBA" id="ARBA00009461"/>
    </source>
</evidence>
<dbReference type="GO" id="GO:0005634">
    <property type="term" value="C:nucleus"/>
    <property type="evidence" value="ECO:0007669"/>
    <property type="project" value="UniProtKB-SubCell"/>
</dbReference>
<reference evidence="10 11" key="1">
    <citation type="journal article" date="2009" name="Nature">
        <title>Evolution of pathogenicity and sexual reproduction in eight Candida genomes.</title>
        <authorList>
            <person name="Butler G."/>
            <person name="Rasmussen M.D."/>
            <person name="Lin M.F."/>
            <person name="Santos M.A."/>
            <person name="Sakthikumar S."/>
            <person name="Munro C.A."/>
            <person name="Rheinbay E."/>
            <person name="Grabherr M."/>
            <person name="Forche A."/>
            <person name="Reedy J.L."/>
            <person name="Agrafioti I."/>
            <person name="Arnaud M.B."/>
            <person name="Bates S."/>
            <person name="Brown A.J."/>
            <person name="Brunke S."/>
            <person name="Costanzo M.C."/>
            <person name="Fitzpatrick D.A."/>
            <person name="de Groot P.W."/>
            <person name="Harris D."/>
            <person name="Hoyer L.L."/>
            <person name="Hube B."/>
            <person name="Klis F.M."/>
            <person name="Kodira C."/>
            <person name="Lennard N."/>
            <person name="Logue M.E."/>
            <person name="Martin R."/>
            <person name="Neiman A.M."/>
            <person name="Nikolaou E."/>
            <person name="Quail M.A."/>
            <person name="Quinn J."/>
            <person name="Santos M.C."/>
            <person name="Schmitzberger F.F."/>
            <person name="Sherlock G."/>
            <person name="Shah P."/>
            <person name="Silverstein K.A."/>
            <person name="Skrzypek M.S."/>
            <person name="Soll D."/>
            <person name="Staggs R."/>
            <person name="Stansfield I."/>
            <person name="Stumpf M.P."/>
            <person name="Sudbery P.E."/>
            <person name="Srikantha T."/>
            <person name="Zeng Q."/>
            <person name="Berman J."/>
            <person name="Berriman M."/>
            <person name="Heitman J."/>
            <person name="Gow N.A."/>
            <person name="Lorenz M.C."/>
            <person name="Birren B.W."/>
            <person name="Kellis M."/>
            <person name="Cuomo C.A."/>
        </authorList>
    </citation>
    <scope>NUCLEOTIDE SEQUENCE [LARGE SCALE GENOMIC DNA]</scope>
    <source>
        <strain evidence="11">ATCC 11503 / BCRC 21390 / CBS 2605 / JCM 1781 / NBRC 1676 / NRRL YB-4239</strain>
    </source>
</reference>
<dbReference type="EMBL" id="CH981528">
    <property type="protein sequence ID" value="EDK45594.1"/>
    <property type="molecule type" value="Genomic_DNA"/>
</dbReference>
<comment type="similarity">
    <text evidence="4">Belongs to the RTC4 family.</text>
</comment>
<protein>
    <recommendedName>
        <fullName evidence="5">Restriction of telomere capping protein 4</fullName>
    </recommendedName>
</protein>
<dbReference type="AlphaFoldDB" id="A5E2D6"/>
<dbReference type="eggNOG" id="ENOG502S1RG">
    <property type="taxonomic scope" value="Eukaryota"/>
</dbReference>
<keyword evidence="7" id="KW-0539">Nucleus</keyword>
<feature type="compositionally biased region" description="Polar residues" evidence="8">
    <location>
        <begin position="1"/>
        <end position="21"/>
    </location>
</feature>
<accession>A5E2D6</accession>
<evidence type="ECO:0000256" key="5">
    <source>
        <dbReference type="ARBA" id="ARBA00015162"/>
    </source>
</evidence>
<dbReference type="OrthoDB" id="128308at2759"/>
<evidence type="ECO:0000313" key="11">
    <source>
        <dbReference type="Proteomes" id="UP000001996"/>
    </source>
</evidence>
<dbReference type="InterPro" id="IPR039024">
    <property type="entry name" value="RTC4"/>
</dbReference>
<evidence type="ECO:0000256" key="3">
    <source>
        <dbReference type="ARBA" id="ARBA00004496"/>
    </source>
</evidence>
<dbReference type="Pfam" id="PF14474">
    <property type="entry name" value="RTC4"/>
    <property type="match status" value="1"/>
</dbReference>